<name>A0A382VA49_9ZZZZ</name>
<protein>
    <submittedName>
        <fullName evidence="1">Uncharacterized protein</fullName>
    </submittedName>
</protein>
<accession>A0A382VA49</accession>
<proteinExistence type="predicted"/>
<reference evidence="1" key="1">
    <citation type="submission" date="2018-05" db="EMBL/GenBank/DDBJ databases">
        <authorList>
            <person name="Lanie J.A."/>
            <person name="Ng W.-L."/>
            <person name="Kazmierczak K.M."/>
            <person name="Andrzejewski T.M."/>
            <person name="Davidsen T.M."/>
            <person name="Wayne K.J."/>
            <person name="Tettelin H."/>
            <person name="Glass J.I."/>
            <person name="Rusch D."/>
            <person name="Podicherti R."/>
            <person name="Tsui H.-C.T."/>
            <person name="Winkler M.E."/>
        </authorList>
    </citation>
    <scope>NUCLEOTIDE SEQUENCE</scope>
</reference>
<organism evidence="1">
    <name type="scientific">marine metagenome</name>
    <dbReference type="NCBI Taxonomy" id="408172"/>
    <lineage>
        <taxon>unclassified sequences</taxon>
        <taxon>metagenomes</taxon>
        <taxon>ecological metagenomes</taxon>
    </lineage>
</organism>
<evidence type="ECO:0000313" key="1">
    <source>
        <dbReference type="EMBL" id="SVD43392.1"/>
    </source>
</evidence>
<dbReference type="AlphaFoldDB" id="A0A382VA49"/>
<gene>
    <name evidence="1" type="ORF">METZ01_LOCUS396246</name>
</gene>
<dbReference type="EMBL" id="UINC01150383">
    <property type="protein sequence ID" value="SVD43392.1"/>
    <property type="molecule type" value="Genomic_DNA"/>
</dbReference>
<sequence length="57" mass="6771">MITVEQLIEKLEALHEDTGDQSLEVAVDLFNKMRRNISGRNTLYGYLSDDQWRELEW</sequence>